<comment type="caution">
    <text evidence="11">The sequence shown here is derived from an EMBL/GenBank/DDBJ whole genome shotgun (WGS) entry which is preliminary data.</text>
</comment>
<dbReference type="InterPro" id="IPR023406">
    <property type="entry name" value="Topo_IA_AS"/>
</dbReference>
<evidence type="ECO:0000256" key="2">
    <source>
        <dbReference type="ARBA" id="ARBA00009446"/>
    </source>
</evidence>
<dbReference type="SUPFAM" id="SSF56712">
    <property type="entry name" value="Prokaryotic type I DNA topoisomerase"/>
    <property type="match status" value="1"/>
</dbReference>
<keyword evidence="4 7" id="KW-0799">Topoisomerase</keyword>
<dbReference type="Pfam" id="PF01751">
    <property type="entry name" value="Toprim"/>
    <property type="match status" value="1"/>
</dbReference>
<evidence type="ECO:0000256" key="6">
    <source>
        <dbReference type="ARBA" id="ARBA00023235"/>
    </source>
</evidence>
<feature type="region of interest" description="Disordered" evidence="8">
    <location>
        <begin position="1"/>
        <end position="67"/>
    </location>
</feature>
<evidence type="ECO:0000256" key="5">
    <source>
        <dbReference type="ARBA" id="ARBA00023125"/>
    </source>
</evidence>
<name>A0ABN9X2B8_9DINO</name>
<dbReference type="Gene3D" id="3.40.50.140">
    <property type="match status" value="1"/>
</dbReference>
<dbReference type="SMART" id="SM00493">
    <property type="entry name" value="TOPRIM"/>
    <property type="match status" value="1"/>
</dbReference>
<evidence type="ECO:0000256" key="1">
    <source>
        <dbReference type="ARBA" id="ARBA00000213"/>
    </source>
</evidence>
<dbReference type="PROSITE" id="PS52039">
    <property type="entry name" value="TOPO_IA_2"/>
    <property type="match status" value="1"/>
</dbReference>
<dbReference type="PRINTS" id="PR00417">
    <property type="entry name" value="PRTPISMRASEI"/>
</dbReference>
<feature type="region of interest" description="Disordered" evidence="8">
    <location>
        <begin position="646"/>
        <end position="673"/>
    </location>
</feature>
<dbReference type="EC" id="5.6.2.1" evidence="3 7"/>
<dbReference type="InterPro" id="IPR003601">
    <property type="entry name" value="Topo_IA_2"/>
</dbReference>
<gene>
    <name evidence="11" type="ORF">PCOR1329_LOCUS72756</name>
</gene>
<reference evidence="11" key="1">
    <citation type="submission" date="2023-10" db="EMBL/GenBank/DDBJ databases">
        <authorList>
            <person name="Chen Y."/>
            <person name="Shah S."/>
            <person name="Dougan E. K."/>
            <person name="Thang M."/>
            <person name="Chan C."/>
        </authorList>
    </citation>
    <scope>NUCLEOTIDE SEQUENCE [LARGE SCALE GENOMIC DNA]</scope>
</reference>
<dbReference type="Gene3D" id="1.10.460.10">
    <property type="entry name" value="Topoisomerase I, domain 2"/>
    <property type="match status" value="1"/>
</dbReference>
<comment type="function">
    <text evidence="7">Introduces a single-strand break via transesterification at a target site in duplex DNA. Releases the supercoiling and torsional tension of DNA introduced during the DNA replication and transcription by transiently cleaving and rejoining one strand of the DNA duplex. The scissile phosphodiester is attacked by the catalytic tyrosine of the enzyme, resulting in the formation of a DNA-(5'-phosphotyrosyl)-enzyme intermediate and the expulsion of a 3'-OH DNA strand.</text>
</comment>
<keyword evidence="6 7" id="KW-0413">Isomerase</keyword>
<feature type="compositionally biased region" description="Gly residues" evidence="8">
    <location>
        <begin position="22"/>
        <end position="38"/>
    </location>
</feature>
<dbReference type="InterPro" id="IPR023405">
    <property type="entry name" value="Topo_IA_core_domain"/>
</dbReference>
<evidence type="ECO:0000259" key="9">
    <source>
        <dbReference type="PROSITE" id="PS50880"/>
    </source>
</evidence>
<dbReference type="CDD" id="cd03362">
    <property type="entry name" value="TOPRIM_TopoIA_TopoIII"/>
    <property type="match status" value="1"/>
</dbReference>
<dbReference type="Gene3D" id="1.10.290.10">
    <property type="entry name" value="Topoisomerase I, domain 4"/>
    <property type="match status" value="1"/>
</dbReference>
<accession>A0ABN9X2B8</accession>
<evidence type="ECO:0000313" key="11">
    <source>
        <dbReference type="EMBL" id="CAK0893421.1"/>
    </source>
</evidence>
<comment type="similarity">
    <text evidence="2 7">Belongs to the type IA topoisomerase family.</text>
</comment>
<proteinExistence type="inferred from homology"/>
<dbReference type="InterPro" id="IPR003602">
    <property type="entry name" value="Topo_IA_DNA-bd_dom"/>
</dbReference>
<dbReference type="InterPro" id="IPR013826">
    <property type="entry name" value="Topo_IA_cen_sub3"/>
</dbReference>
<protein>
    <recommendedName>
        <fullName evidence="3 7">DNA topoisomerase</fullName>
        <ecNumber evidence="3 7">5.6.2.1</ecNumber>
    </recommendedName>
</protein>
<dbReference type="SMART" id="SM00437">
    <property type="entry name" value="TOP1Ac"/>
    <property type="match status" value="1"/>
</dbReference>
<dbReference type="Gene3D" id="2.70.20.10">
    <property type="entry name" value="Topoisomerase I, domain 3"/>
    <property type="match status" value="1"/>
</dbReference>
<feature type="domain" description="Toprim" evidence="9">
    <location>
        <begin position="193"/>
        <end position="342"/>
    </location>
</feature>
<dbReference type="InterPro" id="IPR034144">
    <property type="entry name" value="TOPRIM_TopoIII"/>
</dbReference>
<comment type="catalytic activity">
    <reaction evidence="1 7">
        <text>ATP-independent breakage of single-stranded DNA, followed by passage and rejoining.</text>
        <dbReference type="EC" id="5.6.2.1"/>
    </reaction>
</comment>
<dbReference type="PROSITE" id="PS50880">
    <property type="entry name" value="TOPRIM"/>
    <property type="match status" value="1"/>
</dbReference>
<evidence type="ECO:0000256" key="4">
    <source>
        <dbReference type="ARBA" id="ARBA00023029"/>
    </source>
</evidence>
<evidence type="ECO:0000256" key="3">
    <source>
        <dbReference type="ARBA" id="ARBA00012891"/>
    </source>
</evidence>
<dbReference type="InterPro" id="IPR000380">
    <property type="entry name" value="Topo_IA"/>
</dbReference>
<feature type="domain" description="Topo IA-type catalytic" evidence="10">
    <location>
        <begin position="360"/>
        <end position="673"/>
    </location>
</feature>
<evidence type="ECO:0000313" key="12">
    <source>
        <dbReference type="Proteomes" id="UP001189429"/>
    </source>
</evidence>
<evidence type="ECO:0000256" key="8">
    <source>
        <dbReference type="SAM" id="MobiDB-lite"/>
    </source>
</evidence>
<dbReference type="SMART" id="SM00436">
    <property type="entry name" value="TOP1Bc"/>
    <property type="match status" value="1"/>
</dbReference>
<dbReference type="PROSITE" id="PS00396">
    <property type="entry name" value="TOPO_IA_1"/>
    <property type="match status" value="1"/>
</dbReference>
<evidence type="ECO:0000256" key="7">
    <source>
        <dbReference type="RuleBase" id="RU362092"/>
    </source>
</evidence>
<dbReference type="PANTHER" id="PTHR11390">
    <property type="entry name" value="PROKARYOTIC DNA TOPOISOMERASE"/>
    <property type="match status" value="1"/>
</dbReference>
<dbReference type="InterPro" id="IPR013824">
    <property type="entry name" value="Topo_IA_cen_sub1"/>
</dbReference>
<feature type="compositionally biased region" description="Low complexity" evidence="8">
    <location>
        <begin position="646"/>
        <end position="663"/>
    </location>
</feature>
<keyword evidence="5 7" id="KW-0238">DNA-binding</keyword>
<evidence type="ECO:0000259" key="10">
    <source>
        <dbReference type="PROSITE" id="PS52039"/>
    </source>
</evidence>
<sequence length="673" mass="75001">MQPSGTGLPPSGATPRGAMGAPKGGGGGKGGGGKGGKAPNGERRVWSQGGYQEQRAPAGRGARPEEVRQLLSGQGLLPEPRAGQLCEQLRGLKLGYLPGVGGPEGARAWSRVSKAWSMLGASLDGQCDETEDEVWAELTAAAGGDWFAQGDPRQVERDLMRQNRYAHYLFLSLHPHLAMQRLSQQDHSDDLPRVLMVAEKPSVCKMIAEHLSGGRMRMRKGMSRACQIYEHVGWFPQAGQKCRFMTTSVVGHVFGLDFNKEDNQGAWNDPSVLFHARTEKIIEDTTAKLKVVEHLQELSKEAEYLVLWLDCDREGENIGFEVIGICREDFPSDENIYRAQFSALTEPEMKRALNTLVRPNKYMSMAVDARQELDLKIGVSFTRFLTRSLIENCRQKFYRDLKVISYGPCQTPTLWFCVERHHEIQNFQRQTFWTPKLTVDVPGVGPCQLEWGQGRTFDPQEAQDVERTCRQAGQVIVQEVRSEQKAVRRPVGLNTVQLLKAASTGMGMSPVVAMKNAEHLYTTGYISYPRTDRVHQVPRFVRHGRGKTASYILNNNPMIRPPTSGHDAGDHPPITPMRCAPRGEITKGKEWKLYDYIARHFIASLMDDFQYVEHQMVVVVGNRYQAGGRRTLGTPCRSAVSSSPCRGSRTTFTSTRRGLSGTRALGRRCGSRA</sequence>
<dbReference type="Pfam" id="PF01131">
    <property type="entry name" value="Topoisom_bac"/>
    <property type="match status" value="1"/>
</dbReference>
<dbReference type="PANTHER" id="PTHR11390:SF20">
    <property type="entry name" value="DNA TOPOISOMERASE 3-BETA-1"/>
    <property type="match status" value="1"/>
</dbReference>
<dbReference type="InterPro" id="IPR006171">
    <property type="entry name" value="TOPRIM_dom"/>
</dbReference>
<keyword evidence="12" id="KW-1185">Reference proteome</keyword>
<dbReference type="Proteomes" id="UP001189429">
    <property type="component" value="Unassembled WGS sequence"/>
</dbReference>
<dbReference type="InterPro" id="IPR013497">
    <property type="entry name" value="Topo_IA_cen"/>
</dbReference>
<organism evidence="11 12">
    <name type="scientific">Prorocentrum cordatum</name>
    <dbReference type="NCBI Taxonomy" id="2364126"/>
    <lineage>
        <taxon>Eukaryota</taxon>
        <taxon>Sar</taxon>
        <taxon>Alveolata</taxon>
        <taxon>Dinophyceae</taxon>
        <taxon>Prorocentrales</taxon>
        <taxon>Prorocentraceae</taxon>
        <taxon>Prorocentrum</taxon>
    </lineage>
</organism>
<dbReference type="EMBL" id="CAUYUJ010019747">
    <property type="protein sequence ID" value="CAK0893421.1"/>
    <property type="molecule type" value="Genomic_DNA"/>
</dbReference>
<dbReference type="InterPro" id="IPR013825">
    <property type="entry name" value="Topo_IA_cen_sub2"/>
</dbReference>